<reference evidence="1 2" key="1">
    <citation type="submission" date="2015-09" db="EMBL/GenBank/DDBJ databases">
        <title>Draft genome of the scarab beetle Oryctes borbonicus.</title>
        <authorList>
            <person name="Meyer J.M."/>
            <person name="Markov G.V."/>
            <person name="Baskaran P."/>
            <person name="Herrmann M."/>
            <person name="Sommer R.J."/>
            <person name="Roedelsperger C."/>
        </authorList>
    </citation>
    <scope>NUCLEOTIDE SEQUENCE [LARGE SCALE GENOMIC DNA]</scope>
    <source>
        <strain evidence="1">OB123</strain>
        <tissue evidence="1">Whole animal</tissue>
    </source>
</reference>
<dbReference type="OrthoDB" id="2019644at2759"/>
<accession>A0A0T6BCZ2</accession>
<comment type="caution">
    <text evidence="1">The sequence shown here is derived from an EMBL/GenBank/DDBJ whole genome shotgun (WGS) entry which is preliminary data.</text>
</comment>
<dbReference type="AlphaFoldDB" id="A0A0T6BCZ2"/>
<feature type="non-terminal residue" evidence="1">
    <location>
        <position position="1"/>
    </location>
</feature>
<organism evidence="1 2">
    <name type="scientific">Oryctes borbonicus</name>
    <dbReference type="NCBI Taxonomy" id="1629725"/>
    <lineage>
        <taxon>Eukaryota</taxon>
        <taxon>Metazoa</taxon>
        <taxon>Ecdysozoa</taxon>
        <taxon>Arthropoda</taxon>
        <taxon>Hexapoda</taxon>
        <taxon>Insecta</taxon>
        <taxon>Pterygota</taxon>
        <taxon>Neoptera</taxon>
        <taxon>Endopterygota</taxon>
        <taxon>Coleoptera</taxon>
        <taxon>Polyphaga</taxon>
        <taxon>Scarabaeiformia</taxon>
        <taxon>Scarabaeidae</taxon>
        <taxon>Dynastinae</taxon>
        <taxon>Oryctes</taxon>
    </lineage>
</organism>
<proteinExistence type="predicted"/>
<evidence type="ECO:0000313" key="2">
    <source>
        <dbReference type="Proteomes" id="UP000051574"/>
    </source>
</evidence>
<dbReference type="EMBL" id="LJIG01001716">
    <property type="protein sequence ID" value="KRT85224.1"/>
    <property type="molecule type" value="Genomic_DNA"/>
</dbReference>
<name>A0A0T6BCZ2_9SCAR</name>
<keyword evidence="2" id="KW-1185">Reference proteome</keyword>
<protein>
    <submittedName>
        <fullName evidence="1">Uncharacterized protein</fullName>
    </submittedName>
</protein>
<evidence type="ECO:0000313" key="1">
    <source>
        <dbReference type="EMBL" id="KRT85224.1"/>
    </source>
</evidence>
<sequence>WAHLDYYMLRAITKAKNHGLVNTNPAIDVDSTLASASEAMWKVSTDDISNLKQGLVSIFTDSFSSQLLGTMEKRSESDKGLIEALLRKVKRLIQFVPVK</sequence>
<dbReference type="Proteomes" id="UP000051574">
    <property type="component" value="Unassembled WGS sequence"/>
</dbReference>
<gene>
    <name evidence="1" type="ORF">AMK59_793</name>
</gene>